<reference evidence="2 3" key="1">
    <citation type="journal article" date="2013" name="Int. J. Syst. Evol. Microbiol.">
        <title>Marinoscillum luteum sp. nov., isolated from marine sediment.</title>
        <authorList>
            <person name="Cha I.T."/>
            <person name="Park S.J."/>
            <person name="Kim S.J."/>
            <person name="Kim J.G."/>
            <person name="Jung M.Y."/>
            <person name="Shin K.S."/>
            <person name="Kwon K.K."/>
            <person name="Yang S.H."/>
            <person name="Seo Y.S."/>
            <person name="Rhee S.K."/>
        </authorList>
    </citation>
    <scope>NUCLEOTIDE SEQUENCE [LARGE SCALE GENOMIC DNA]</scope>
    <source>
        <strain evidence="2 3">KCTC 23939</strain>
    </source>
</reference>
<dbReference type="InterPro" id="IPR041657">
    <property type="entry name" value="HTH_17"/>
</dbReference>
<organism evidence="2 3">
    <name type="scientific">Marinoscillum luteum</name>
    <dbReference type="NCBI Taxonomy" id="861051"/>
    <lineage>
        <taxon>Bacteria</taxon>
        <taxon>Pseudomonadati</taxon>
        <taxon>Bacteroidota</taxon>
        <taxon>Cytophagia</taxon>
        <taxon>Cytophagales</taxon>
        <taxon>Reichenbachiellaceae</taxon>
        <taxon>Marinoscillum</taxon>
    </lineage>
</organism>
<feature type="domain" description="Helix-turn-helix" evidence="1">
    <location>
        <begin position="36"/>
        <end position="85"/>
    </location>
</feature>
<dbReference type="Proteomes" id="UP001610063">
    <property type="component" value="Unassembled WGS sequence"/>
</dbReference>
<protein>
    <submittedName>
        <fullName evidence="2">Helix-turn-helix domain-containing protein</fullName>
    </submittedName>
</protein>
<dbReference type="RefSeq" id="WP_395417135.1">
    <property type="nucleotide sequence ID" value="NZ_JBIPKE010000015.1"/>
</dbReference>
<evidence type="ECO:0000313" key="2">
    <source>
        <dbReference type="EMBL" id="MFH6983586.1"/>
    </source>
</evidence>
<dbReference type="Pfam" id="PF12728">
    <property type="entry name" value="HTH_17"/>
    <property type="match status" value="1"/>
</dbReference>
<dbReference type="EMBL" id="JBIPKE010000015">
    <property type="protein sequence ID" value="MFH6983586.1"/>
    <property type="molecule type" value="Genomic_DNA"/>
</dbReference>
<dbReference type="SUPFAM" id="SSF46955">
    <property type="entry name" value="Putative DNA-binding domain"/>
    <property type="match status" value="1"/>
</dbReference>
<accession>A0ABW7N8C7</accession>
<dbReference type="InterPro" id="IPR009061">
    <property type="entry name" value="DNA-bd_dom_put_sf"/>
</dbReference>
<keyword evidence="3" id="KW-1185">Reference proteome</keyword>
<name>A0ABW7N8C7_9BACT</name>
<evidence type="ECO:0000259" key="1">
    <source>
        <dbReference type="Pfam" id="PF12728"/>
    </source>
</evidence>
<comment type="caution">
    <text evidence="2">The sequence shown here is derived from an EMBL/GenBank/DDBJ whole genome shotgun (WGS) entry which is preliminary data.</text>
</comment>
<gene>
    <name evidence="2" type="ORF">ACHKAR_09060</name>
</gene>
<proteinExistence type="predicted"/>
<dbReference type="PANTHER" id="PTHR34585">
    <property type="match status" value="1"/>
</dbReference>
<sequence length="87" mass="10178">MPANVVTSEDLYFFKDELIQEIKKLLQTHGTPQRKWLRSQDVQDLLCISAGTLHNLRTKGHLPYSKVAGVIFYEYEDIVEMLRRNKV</sequence>
<dbReference type="PANTHER" id="PTHR34585:SF22">
    <property type="entry name" value="HELIX-TURN-HELIX DOMAIN-CONTAINING PROTEIN"/>
    <property type="match status" value="1"/>
</dbReference>
<evidence type="ECO:0000313" key="3">
    <source>
        <dbReference type="Proteomes" id="UP001610063"/>
    </source>
</evidence>